<organism evidence="2 3">
    <name type="scientific">Chamaesiphon polymorphus CCALA 037</name>
    <dbReference type="NCBI Taxonomy" id="2107692"/>
    <lineage>
        <taxon>Bacteria</taxon>
        <taxon>Bacillati</taxon>
        <taxon>Cyanobacteriota</taxon>
        <taxon>Cyanophyceae</taxon>
        <taxon>Gomontiellales</taxon>
        <taxon>Chamaesiphonaceae</taxon>
        <taxon>Chamaesiphon</taxon>
    </lineage>
</organism>
<comment type="caution">
    <text evidence="2">The sequence shown here is derived from an EMBL/GenBank/DDBJ whole genome shotgun (WGS) entry which is preliminary data.</text>
</comment>
<gene>
    <name evidence="2" type="ORF">C7B77_08315</name>
</gene>
<dbReference type="InterPro" id="IPR013320">
    <property type="entry name" value="ConA-like_dom_sf"/>
</dbReference>
<evidence type="ECO:0000313" key="2">
    <source>
        <dbReference type="EMBL" id="PSB57449.1"/>
    </source>
</evidence>
<dbReference type="EMBL" id="PVWO01000076">
    <property type="protein sequence ID" value="PSB57449.1"/>
    <property type="molecule type" value="Genomic_DNA"/>
</dbReference>
<evidence type="ECO:0000313" key="3">
    <source>
        <dbReference type="Proteomes" id="UP000238937"/>
    </source>
</evidence>
<sequence length="248" mass="26651">MYKLSIFSITASTFALLLISFSTAFAKLSDGLLANYSFEENAKDSSQYRKDGSISDGTFVSGVKGKGLELTGISSSYMEVPHSPIVTSSKGISASAWAKVTGYNTAYSSLIYVAGGQPTSSGFNDRVFTLWATSNRGVHLTSTSKGSSSQEICNSPSNVYQLNTFVHFAGVIDAKKHKMSIYINGKKISECPYTGNNVRGGDFPMRIGGYFQTVGDQSGLSGVIDEVKIYNRSLSTSEVQELFKEGDS</sequence>
<proteinExistence type="predicted"/>
<dbReference type="AlphaFoldDB" id="A0A2T1GIA1"/>
<reference evidence="2 3" key="1">
    <citation type="submission" date="2018-03" db="EMBL/GenBank/DDBJ databases">
        <title>The ancient ancestry and fast evolution of plastids.</title>
        <authorList>
            <person name="Moore K.R."/>
            <person name="Magnabosco C."/>
            <person name="Momper L."/>
            <person name="Gold D.A."/>
            <person name="Bosak T."/>
            <person name="Fournier G.P."/>
        </authorList>
    </citation>
    <scope>NUCLEOTIDE SEQUENCE [LARGE SCALE GENOMIC DNA]</scope>
    <source>
        <strain evidence="2 3">CCALA 037</strain>
    </source>
</reference>
<keyword evidence="3" id="KW-1185">Reference proteome</keyword>
<name>A0A2T1GIA1_9CYAN</name>
<dbReference type="RefSeq" id="WP_106302713.1">
    <property type="nucleotide sequence ID" value="NZ_PVWO01000076.1"/>
</dbReference>
<accession>A0A2T1GIA1</accession>
<dbReference type="SUPFAM" id="SSF49899">
    <property type="entry name" value="Concanavalin A-like lectins/glucanases"/>
    <property type="match status" value="1"/>
</dbReference>
<keyword evidence="1" id="KW-0732">Signal</keyword>
<dbReference type="Proteomes" id="UP000238937">
    <property type="component" value="Unassembled WGS sequence"/>
</dbReference>
<dbReference type="Gene3D" id="2.60.120.200">
    <property type="match status" value="1"/>
</dbReference>
<dbReference type="OrthoDB" id="463714at2"/>
<dbReference type="Pfam" id="PF13385">
    <property type="entry name" value="Laminin_G_3"/>
    <property type="match status" value="1"/>
</dbReference>
<evidence type="ECO:0008006" key="4">
    <source>
        <dbReference type="Google" id="ProtNLM"/>
    </source>
</evidence>
<feature type="signal peptide" evidence="1">
    <location>
        <begin position="1"/>
        <end position="26"/>
    </location>
</feature>
<protein>
    <recommendedName>
        <fullName evidence="4">LamG-like jellyroll fold domain-containing protein</fullName>
    </recommendedName>
</protein>
<feature type="chain" id="PRO_5015578962" description="LamG-like jellyroll fold domain-containing protein" evidence="1">
    <location>
        <begin position="27"/>
        <end position="248"/>
    </location>
</feature>
<evidence type="ECO:0000256" key="1">
    <source>
        <dbReference type="SAM" id="SignalP"/>
    </source>
</evidence>